<keyword evidence="7 9" id="KW-0503">Monooxygenase</keyword>
<dbReference type="InParanoid" id="A0A7M7QYL0"/>
<evidence type="ECO:0000256" key="9">
    <source>
        <dbReference type="RuleBase" id="RU000461"/>
    </source>
</evidence>
<evidence type="ECO:0000256" key="2">
    <source>
        <dbReference type="ARBA" id="ARBA00010617"/>
    </source>
</evidence>
<dbReference type="EnsemblMetazoa" id="XM_032600595">
    <property type="protein sequence ID" value="XP_032456486"/>
    <property type="gene ID" value="LOC116738602"/>
</dbReference>
<dbReference type="InterPro" id="IPR001128">
    <property type="entry name" value="Cyt_P450"/>
</dbReference>
<evidence type="ECO:0000256" key="7">
    <source>
        <dbReference type="ARBA" id="ARBA00023033"/>
    </source>
</evidence>
<evidence type="ECO:0000256" key="8">
    <source>
        <dbReference type="PIRSR" id="PIRSR602401-1"/>
    </source>
</evidence>
<dbReference type="InterPro" id="IPR002401">
    <property type="entry name" value="Cyt_P450_E_grp-I"/>
</dbReference>
<dbReference type="InterPro" id="IPR036396">
    <property type="entry name" value="Cyt_P450_sf"/>
</dbReference>
<dbReference type="GeneID" id="116738602"/>
<evidence type="ECO:0000256" key="6">
    <source>
        <dbReference type="ARBA" id="ARBA00023004"/>
    </source>
</evidence>
<dbReference type="SMR" id="A0A7M7QYL0"/>
<name>A0A7M7QYL0_NASVI</name>
<dbReference type="InterPro" id="IPR017972">
    <property type="entry name" value="Cyt_P450_CS"/>
</dbReference>
<evidence type="ECO:0000256" key="4">
    <source>
        <dbReference type="ARBA" id="ARBA00022723"/>
    </source>
</evidence>
<dbReference type="GO" id="GO:0004497">
    <property type="term" value="F:monooxygenase activity"/>
    <property type="evidence" value="ECO:0007669"/>
    <property type="project" value="UniProtKB-KW"/>
</dbReference>
<keyword evidence="3 8" id="KW-0349">Heme</keyword>
<dbReference type="KEGG" id="nvi:116738602"/>
<sequence length="115" mass="13433">MQILAQMDVIACHNLLSQDEEQFPRANDFIPERWIRGSKEIQSAKEAHPFTFMPFGFGPRACIGRRFAELEMETLIAKVIRQFELDWKHGPLVVHDRYINTVSTALQFKITDREN</sequence>
<evidence type="ECO:0000256" key="5">
    <source>
        <dbReference type="ARBA" id="ARBA00023002"/>
    </source>
</evidence>
<dbReference type="GO" id="GO:0005506">
    <property type="term" value="F:iron ion binding"/>
    <property type="evidence" value="ECO:0007669"/>
    <property type="project" value="InterPro"/>
</dbReference>
<evidence type="ECO:0000313" key="11">
    <source>
        <dbReference type="Proteomes" id="UP000002358"/>
    </source>
</evidence>
<dbReference type="AlphaFoldDB" id="A0A7M7QYL0"/>
<keyword evidence="5 9" id="KW-0560">Oxidoreductase</keyword>
<evidence type="ECO:0008006" key="12">
    <source>
        <dbReference type="Google" id="ProtNLM"/>
    </source>
</evidence>
<reference evidence="10" key="1">
    <citation type="submission" date="2021-01" db="UniProtKB">
        <authorList>
            <consortium name="EnsemblMetazoa"/>
        </authorList>
    </citation>
    <scope>IDENTIFICATION</scope>
</reference>
<dbReference type="SUPFAM" id="SSF48264">
    <property type="entry name" value="Cytochrome P450"/>
    <property type="match status" value="1"/>
</dbReference>
<dbReference type="GO" id="GO:0020037">
    <property type="term" value="F:heme binding"/>
    <property type="evidence" value="ECO:0007669"/>
    <property type="project" value="InterPro"/>
</dbReference>
<dbReference type="PRINTS" id="PR00463">
    <property type="entry name" value="EP450I"/>
</dbReference>
<dbReference type="Pfam" id="PF00067">
    <property type="entry name" value="p450"/>
    <property type="match status" value="1"/>
</dbReference>
<evidence type="ECO:0000313" key="10">
    <source>
        <dbReference type="EnsemblMetazoa" id="XP_032456486"/>
    </source>
</evidence>
<dbReference type="PROSITE" id="PS00086">
    <property type="entry name" value="CYTOCHROME_P450"/>
    <property type="match status" value="1"/>
</dbReference>
<keyword evidence="4 8" id="KW-0479">Metal-binding</keyword>
<dbReference type="RefSeq" id="XP_032456486.1">
    <property type="nucleotide sequence ID" value="XM_032600595.1"/>
</dbReference>
<organism evidence="10 11">
    <name type="scientific">Nasonia vitripennis</name>
    <name type="common">Parasitic wasp</name>
    <dbReference type="NCBI Taxonomy" id="7425"/>
    <lineage>
        <taxon>Eukaryota</taxon>
        <taxon>Metazoa</taxon>
        <taxon>Ecdysozoa</taxon>
        <taxon>Arthropoda</taxon>
        <taxon>Hexapoda</taxon>
        <taxon>Insecta</taxon>
        <taxon>Pterygota</taxon>
        <taxon>Neoptera</taxon>
        <taxon>Endopterygota</taxon>
        <taxon>Hymenoptera</taxon>
        <taxon>Apocrita</taxon>
        <taxon>Proctotrupomorpha</taxon>
        <taxon>Chalcidoidea</taxon>
        <taxon>Pteromalidae</taxon>
        <taxon>Pteromalinae</taxon>
        <taxon>Nasonia</taxon>
    </lineage>
</organism>
<feature type="binding site" description="axial binding residue" evidence="8">
    <location>
        <position position="62"/>
    </location>
    <ligand>
        <name>heme</name>
        <dbReference type="ChEBI" id="CHEBI:30413"/>
    </ligand>
    <ligandPart>
        <name>Fe</name>
        <dbReference type="ChEBI" id="CHEBI:18248"/>
    </ligandPart>
</feature>
<dbReference type="PANTHER" id="PTHR24279:SF120">
    <property type="entry name" value="CYTOCHROME P450"/>
    <property type="match status" value="1"/>
</dbReference>
<comment type="cofactor">
    <cofactor evidence="1 8">
        <name>heme</name>
        <dbReference type="ChEBI" id="CHEBI:30413"/>
    </cofactor>
</comment>
<evidence type="ECO:0000256" key="1">
    <source>
        <dbReference type="ARBA" id="ARBA00001971"/>
    </source>
</evidence>
<dbReference type="Gene3D" id="1.10.630.10">
    <property type="entry name" value="Cytochrome P450"/>
    <property type="match status" value="1"/>
</dbReference>
<evidence type="ECO:0000256" key="3">
    <source>
        <dbReference type="ARBA" id="ARBA00022617"/>
    </source>
</evidence>
<dbReference type="InterPro" id="IPR050479">
    <property type="entry name" value="CYP11_CYP27_families"/>
</dbReference>
<protein>
    <recommendedName>
        <fullName evidence="12">Cytochrome P450</fullName>
    </recommendedName>
</protein>
<proteinExistence type="inferred from homology"/>
<accession>A0A7M7QYL0</accession>
<dbReference type="Proteomes" id="UP000002358">
    <property type="component" value="Chromosome 5"/>
</dbReference>
<comment type="similarity">
    <text evidence="2 9">Belongs to the cytochrome P450 family.</text>
</comment>
<dbReference type="PANTHER" id="PTHR24279">
    <property type="entry name" value="CYTOCHROME P450"/>
    <property type="match status" value="1"/>
</dbReference>
<dbReference type="OrthoDB" id="7566363at2759"/>
<dbReference type="GO" id="GO:0016705">
    <property type="term" value="F:oxidoreductase activity, acting on paired donors, with incorporation or reduction of molecular oxygen"/>
    <property type="evidence" value="ECO:0007669"/>
    <property type="project" value="InterPro"/>
</dbReference>
<keyword evidence="11" id="KW-1185">Reference proteome</keyword>
<keyword evidence="6 8" id="KW-0408">Iron</keyword>